<evidence type="ECO:0000313" key="4">
    <source>
        <dbReference type="Proteomes" id="UP000657385"/>
    </source>
</evidence>
<dbReference type="GO" id="GO:0004674">
    <property type="term" value="F:protein serine/threonine kinase activity"/>
    <property type="evidence" value="ECO:0007669"/>
    <property type="project" value="UniProtKB-KW"/>
</dbReference>
<dbReference type="EMBL" id="JADPRT010000003">
    <property type="protein sequence ID" value="MBF9067833.1"/>
    <property type="molecule type" value="Genomic_DNA"/>
</dbReference>
<dbReference type="AlphaFoldDB" id="A0A931FBV4"/>
<dbReference type="Proteomes" id="UP000657385">
    <property type="component" value="Unassembled WGS sequence"/>
</dbReference>
<name>A0A931FBV4_9ACTN</name>
<keyword evidence="1" id="KW-0808">Transferase</keyword>
<dbReference type="Gene3D" id="3.30.565.10">
    <property type="entry name" value="Histidine kinase-like ATPase, C-terminal domain"/>
    <property type="match status" value="1"/>
</dbReference>
<keyword evidence="4" id="KW-1185">Reference proteome</keyword>
<keyword evidence="3" id="KW-0547">Nucleotide-binding</keyword>
<dbReference type="RefSeq" id="WP_196193046.1">
    <property type="nucleotide sequence ID" value="NZ_JADPRT010000003.1"/>
</dbReference>
<dbReference type="PANTHER" id="PTHR35526:SF3">
    <property type="entry name" value="ANTI-SIGMA-F FACTOR RSBW"/>
    <property type="match status" value="1"/>
</dbReference>
<keyword evidence="3" id="KW-0067">ATP-binding</keyword>
<keyword evidence="1" id="KW-0418">Kinase</keyword>
<organism evidence="3 4">
    <name type="scientific">Streptacidiphilus fuscans</name>
    <dbReference type="NCBI Taxonomy" id="2789292"/>
    <lineage>
        <taxon>Bacteria</taxon>
        <taxon>Bacillati</taxon>
        <taxon>Actinomycetota</taxon>
        <taxon>Actinomycetes</taxon>
        <taxon>Kitasatosporales</taxon>
        <taxon>Streptomycetaceae</taxon>
        <taxon>Streptacidiphilus</taxon>
    </lineage>
</organism>
<proteinExistence type="predicted"/>
<evidence type="ECO:0000256" key="1">
    <source>
        <dbReference type="ARBA" id="ARBA00022527"/>
    </source>
</evidence>
<dbReference type="SUPFAM" id="SSF55874">
    <property type="entry name" value="ATPase domain of HSP90 chaperone/DNA topoisomerase II/histidine kinase"/>
    <property type="match status" value="1"/>
</dbReference>
<comment type="caution">
    <text evidence="3">The sequence shown here is derived from an EMBL/GenBank/DDBJ whole genome shotgun (WGS) entry which is preliminary data.</text>
</comment>
<dbReference type="CDD" id="cd16936">
    <property type="entry name" value="HATPase_RsbW-like"/>
    <property type="match status" value="1"/>
</dbReference>
<dbReference type="Pfam" id="PF13581">
    <property type="entry name" value="HATPase_c_2"/>
    <property type="match status" value="1"/>
</dbReference>
<reference evidence="3" key="1">
    <citation type="submission" date="2020-11" db="EMBL/GenBank/DDBJ databases">
        <title>Isolation and identification of active actinomycetes.</title>
        <authorList>
            <person name="Yu B."/>
        </authorList>
    </citation>
    <scope>NUCLEOTIDE SEQUENCE</scope>
    <source>
        <strain evidence="3">NEAU-YB345</strain>
    </source>
</reference>
<gene>
    <name evidence="3" type="ORF">I2501_07245</name>
</gene>
<feature type="domain" description="Histidine kinase/HSP90-like ATPase" evidence="2">
    <location>
        <begin position="83"/>
        <end position="180"/>
    </location>
</feature>
<keyword evidence="1" id="KW-0723">Serine/threonine-protein kinase</keyword>
<dbReference type="GO" id="GO:0005524">
    <property type="term" value="F:ATP binding"/>
    <property type="evidence" value="ECO:0007669"/>
    <property type="project" value="UniProtKB-KW"/>
</dbReference>
<protein>
    <submittedName>
        <fullName evidence="3">ATP-binding protein</fullName>
    </submittedName>
</protein>
<evidence type="ECO:0000259" key="2">
    <source>
        <dbReference type="Pfam" id="PF13581"/>
    </source>
</evidence>
<accession>A0A931FBV4</accession>
<dbReference type="InterPro" id="IPR003594">
    <property type="entry name" value="HATPase_dom"/>
</dbReference>
<dbReference type="InterPro" id="IPR050267">
    <property type="entry name" value="Anti-sigma-factor_SerPK"/>
</dbReference>
<evidence type="ECO:0000313" key="3">
    <source>
        <dbReference type="EMBL" id="MBF9067833.1"/>
    </source>
</evidence>
<dbReference type="InterPro" id="IPR036890">
    <property type="entry name" value="HATPase_C_sf"/>
</dbReference>
<sequence length="208" mass="21242">MTAGALCGGDGAGAPADSGDGTCGGDGRSGAVTGSGGEGCDSCGDGCDEGCDDGPGHRAHGAELGAARSTWPMDRQAATTFAAVASSVARARFFVRITAAMWRLAPATLADTELCMSELVGNAVRHTHSERVHCRLWSARGMLFVEVDDEDLHDVPRVACAGEDDEAGRGMLLIDTFSTAWGTVPRPGAGGETVGKTVWAALPLPPPR</sequence>
<dbReference type="PANTHER" id="PTHR35526">
    <property type="entry name" value="ANTI-SIGMA-F FACTOR RSBW-RELATED"/>
    <property type="match status" value="1"/>
</dbReference>